<organism evidence="3 4">
    <name type="scientific">Succinivibrio dextrinosolvens</name>
    <dbReference type="NCBI Taxonomy" id="83771"/>
    <lineage>
        <taxon>Bacteria</taxon>
        <taxon>Pseudomonadati</taxon>
        <taxon>Pseudomonadota</taxon>
        <taxon>Gammaproteobacteria</taxon>
        <taxon>Aeromonadales</taxon>
        <taxon>Succinivibrionaceae</taxon>
        <taxon>Succinivibrio</taxon>
    </lineage>
</organism>
<keyword evidence="2" id="KW-0732">Signal</keyword>
<dbReference type="OrthoDB" id="7059817at2"/>
<evidence type="ECO:0000313" key="4">
    <source>
        <dbReference type="Proteomes" id="UP000243374"/>
    </source>
</evidence>
<feature type="compositionally biased region" description="Gly residues" evidence="1">
    <location>
        <begin position="156"/>
        <end position="175"/>
    </location>
</feature>
<name>A0A662Z7X0_9GAMM</name>
<evidence type="ECO:0000256" key="2">
    <source>
        <dbReference type="SAM" id="SignalP"/>
    </source>
</evidence>
<reference evidence="3 4" key="1">
    <citation type="submission" date="2016-10" db="EMBL/GenBank/DDBJ databases">
        <authorList>
            <person name="Varghese N."/>
            <person name="Submissions S."/>
        </authorList>
    </citation>
    <scope>NUCLEOTIDE SEQUENCE [LARGE SCALE GENOMIC DNA]</scope>
    <source>
        <strain evidence="3 4">22B</strain>
    </source>
</reference>
<evidence type="ECO:0008006" key="5">
    <source>
        <dbReference type="Google" id="ProtNLM"/>
    </source>
</evidence>
<feature type="chain" id="PRO_5024854143" description="Curlin associated repeat-containing protein" evidence="2">
    <location>
        <begin position="23"/>
        <end position="303"/>
    </location>
</feature>
<dbReference type="EMBL" id="FOSF01000008">
    <property type="protein sequence ID" value="SFJ93510.1"/>
    <property type="molecule type" value="Genomic_DNA"/>
</dbReference>
<gene>
    <name evidence="3" type="ORF">SAMN04487865_100844</name>
</gene>
<keyword evidence="4" id="KW-1185">Reference proteome</keyword>
<dbReference type="Proteomes" id="UP000243374">
    <property type="component" value="Unassembled WGS sequence"/>
</dbReference>
<evidence type="ECO:0000256" key="1">
    <source>
        <dbReference type="SAM" id="MobiDB-lite"/>
    </source>
</evidence>
<dbReference type="AlphaFoldDB" id="A0A662Z7X0"/>
<proteinExistence type="predicted"/>
<accession>A0A662Z7X0</accession>
<feature type="region of interest" description="Disordered" evidence="1">
    <location>
        <begin position="123"/>
        <end position="213"/>
    </location>
</feature>
<feature type="compositionally biased region" description="Polar residues" evidence="1">
    <location>
        <begin position="123"/>
        <end position="150"/>
    </location>
</feature>
<evidence type="ECO:0000313" key="3">
    <source>
        <dbReference type="EMBL" id="SFJ93510.1"/>
    </source>
</evidence>
<protein>
    <recommendedName>
        <fullName evidence="5">Curlin associated repeat-containing protein</fullName>
    </recommendedName>
</protein>
<sequence length="303" mass="32197">MKKSFIAVCLSIAVSLSGSVYAQNYASDAVYYPSGSSVQVKTVGIEQNLQGSWFGTNGKDSMLLIFMNNMVGMALNGQQIYGNFTVNGNQLVMRFQNGKSLSYNMNLNGDVLVLDNSITLNRQQAGSNPQIPQSDNGTRIYQDGQTRGDYQSQNNGGWGGGTQGQSSGGWGGSDNSGGAPKNGTWGGNNGGSSANTGNWGGSQGNNFPQSMPSGDILNGKWSCQTPQGEFAFVFNNGQYVCIVNGQQIETGMYRYDQSSGNFNFQITSGQSAGASGTNRVYVQGNNMSIQFQNGGQMNFVKSN</sequence>
<feature type="signal peptide" evidence="2">
    <location>
        <begin position="1"/>
        <end position="22"/>
    </location>
</feature>
<dbReference type="RefSeq" id="WP_074839553.1">
    <property type="nucleotide sequence ID" value="NZ_CP047056.1"/>
</dbReference>